<reference evidence="2" key="1">
    <citation type="journal article" date="2013" name="Science">
        <title>The Amborella genome and the evolution of flowering plants.</title>
        <authorList>
            <consortium name="Amborella Genome Project"/>
        </authorList>
    </citation>
    <scope>NUCLEOTIDE SEQUENCE [LARGE SCALE GENOMIC DNA]</scope>
</reference>
<dbReference type="Proteomes" id="UP000017836">
    <property type="component" value="Unassembled WGS sequence"/>
</dbReference>
<dbReference type="OMA" id="LKHDDDQ"/>
<organism evidence="1 2">
    <name type="scientific">Amborella trichopoda</name>
    <dbReference type="NCBI Taxonomy" id="13333"/>
    <lineage>
        <taxon>Eukaryota</taxon>
        <taxon>Viridiplantae</taxon>
        <taxon>Streptophyta</taxon>
        <taxon>Embryophyta</taxon>
        <taxon>Tracheophyta</taxon>
        <taxon>Spermatophyta</taxon>
        <taxon>Magnoliopsida</taxon>
        <taxon>Amborellales</taxon>
        <taxon>Amborellaceae</taxon>
        <taxon>Amborella</taxon>
    </lineage>
</organism>
<keyword evidence="2" id="KW-1185">Reference proteome</keyword>
<dbReference type="Gramene" id="ERN10542">
    <property type="protein sequence ID" value="ERN10542"/>
    <property type="gene ID" value="AMTR_s00166p00068220"/>
</dbReference>
<dbReference type="eggNOG" id="ENOG502S5MM">
    <property type="taxonomic scope" value="Eukaryota"/>
</dbReference>
<name>W1PKK3_AMBTC</name>
<dbReference type="AlphaFoldDB" id="W1PKK3"/>
<dbReference type="EMBL" id="KI392824">
    <property type="protein sequence ID" value="ERN10542.1"/>
    <property type="molecule type" value="Genomic_DNA"/>
</dbReference>
<dbReference type="HOGENOM" id="CLU_136471_0_0_1"/>
<protein>
    <submittedName>
        <fullName evidence="1">Uncharacterized protein</fullName>
    </submittedName>
</protein>
<evidence type="ECO:0000313" key="2">
    <source>
        <dbReference type="Proteomes" id="UP000017836"/>
    </source>
</evidence>
<dbReference type="PANTHER" id="PTHR36795">
    <property type="entry name" value="OS01G0938400 PROTEIN"/>
    <property type="match status" value="1"/>
</dbReference>
<sequence length="131" mass="15262">MLKIQTHFSYQRLRNVGAEHEDKDRLGLIDYGFLRSRSFVRVRKLGSKRRLRLKIPSLKRFLRRRVRAVSGFRVSVAKAVKRLIEGRAHIGDLFAGNYMFMQVSPTPLSLYDKSLVPNRHALQYPPLQKVA</sequence>
<evidence type="ECO:0000313" key="1">
    <source>
        <dbReference type="EMBL" id="ERN10542.1"/>
    </source>
</evidence>
<gene>
    <name evidence="1" type="ORF">AMTR_s00166p00068220</name>
</gene>
<accession>W1PKK3</accession>
<dbReference type="PANTHER" id="PTHR36795:SF2">
    <property type="entry name" value="OS01G0938400 PROTEIN"/>
    <property type="match status" value="1"/>
</dbReference>
<proteinExistence type="predicted"/>